<dbReference type="Proteomes" id="UP001155182">
    <property type="component" value="Unassembled WGS sequence"/>
</dbReference>
<dbReference type="AlphaFoldDB" id="A0A9X2F339"/>
<evidence type="ECO:0000313" key="4">
    <source>
        <dbReference type="Proteomes" id="UP001155182"/>
    </source>
</evidence>
<feature type="region of interest" description="Disordered" evidence="1">
    <location>
        <begin position="443"/>
        <end position="463"/>
    </location>
</feature>
<dbReference type="RefSeq" id="WP_252587935.1">
    <property type="nucleotide sequence ID" value="NZ_JAMWYS010000035.1"/>
</dbReference>
<name>A0A9X2F339_9SPHI</name>
<evidence type="ECO:0000313" key="3">
    <source>
        <dbReference type="EMBL" id="MCO4293355.1"/>
    </source>
</evidence>
<dbReference type="SUPFAM" id="SSF53187">
    <property type="entry name" value="Zn-dependent exopeptidases"/>
    <property type="match status" value="1"/>
</dbReference>
<reference evidence="3" key="1">
    <citation type="submission" date="2022-06" db="EMBL/GenBank/DDBJ databases">
        <title>Solitalea sp. MAHUQ-68 isolated from rhizospheric soil.</title>
        <authorList>
            <person name="Huq M.A."/>
        </authorList>
    </citation>
    <scope>NUCLEOTIDE SEQUENCE</scope>
    <source>
        <strain evidence="3">MAHUQ-68</strain>
    </source>
</reference>
<evidence type="ECO:0000256" key="1">
    <source>
        <dbReference type="SAM" id="MobiDB-lite"/>
    </source>
</evidence>
<proteinExistence type="predicted"/>
<dbReference type="GO" id="GO:0008235">
    <property type="term" value="F:metalloexopeptidase activity"/>
    <property type="evidence" value="ECO:0007669"/>
    <property type="project" value="InterPro"/>
</dbReference>
<protein>
    <submittedName>
        <fullName evidence="3">M28 family peptidase</fullName>
    </submittedName>
</protein>
<feature type="domain" description="Peptidase M28" evidence="2">
    <location>
        <begin position="225"/>
        <end position="427"/>
    </location>
</feature>
<organism evidence="3 4">
    <name type="scientific">Solitalea agri</name>
    <dbReference type="NCBI Taxonomy" id="2953739"/>
    <lineage>
        <taxon>Bacteria</taxon>
        <taxon>Pseudomonadati</taxon>
        <taxon>Bacteroidota</taxon>
        <taxon>Sphingobacteriia</taxon>
        <taxon>Sphingobacteriales</taxon>
        <taxon>Sphingobacteriaceae</taxon>
        <taxon>Solitalea</taxon>
    </lineage>
</organism>
<dbReference type="GO" id="GO:0006508">
    <property type="term" value="P:proteolysis"/>
    <property type="evidence" value="ECO:0007669"/>
    <property type="project" value="InterPro"/>
</dbReference>
<comment type="caution">
    <text evidence="3">The sequence shown here is derived from an EMBL/GenBank/DDBJ whole genome shotgun (WGS) entry which is preliminary data.</text>
</comment>
<keyword evidence="4" id="KW-1185">Reference proteome</keyword>
<dbReference type="Gene3D" id="3.40.630.10">
    <property type="entry name" value="Zn peptidases"/>
    <property type="match status" value="1"/>
</dbReference>
<dbReference type="InterPro" id="IPR007484">
    <property type="entry name" value="Peptidase_M28"/>
</dbReference>
<dbReference type="Pfam" id="PF04389">
    <property type="entry name" value="Peptidase_M28"/>
    <property type="match status" value="1"/>
</dbReference>
<gene>
    <name evidence="3" type="ORF">NF867_10810</name>
</gene>
<accession>A0A9X2F339</accession>
<dbReference type="PANTHER" id="PTHR12147">
    <property type="entry name" value="METALLOPEPTIDASE M28 FAMILY MEMBER"/>
    <property type="match status" value="1"/>
</dbReference>
<dbReference type="InterPro" id="IPR045175">
    <property type="entry name" value="M28_fam"/>
</dbReference>
<dbReference type="PANTHER" id="PTHR12147:SF26">
    <property type="entry name" value="PEPTIDASE M28 DOMAIN-CONTAINING PROTEIN"/>
    <property type="match status" value="1"/>
</dbReference>
<evidence type="ECO:0000259" key="2">
    <source>
        <dbReference type="Pfam" id="PF04389"/>
    </source>
</evidence>
<dbReference type="EMBL" id="JAMWYS010000035">
    <property type="protein sequence ID" value="MCO4293355.1"/>
    <property type="molecule type" value="Genomic_DNA"/>
</dbReference>
<feature type="compositionally biased region" description="Polar residues" evidence="1">
    <location>
        <begin position="451"/>
        <end position="463"/>
    </location>
</feature>
<sequence>MKRNILVLIVVFIANLTYAQKVDTAYKKITNTINIKEDELRQIISTLAADSMLGRGLFNHGAEKAADYIERQYKQIGLEPLKMEGVQGYRQGFPSVRVKSLTGTVKVGDSVVDNKNVLFISDKKDINWKNTDKDTVKVEYVGPKDDILKRLRDIEASKKDAIVLIDEQLKQFFSVYKSRFKRDRYETDTVSLSKNAYVFILTDKKELPQFDISVKTEINHVPLSNLIGIIPGKSKKDQYVIFSAHYDNLGVINANKGDSIANGADENASGVTAVLALAKYFKEKGDNERTLVFVNYGAETVSSSSSKYFAKHFDADNTVAVINIDAIGKESKFGHRSAFITGFDKSDLGKHFSETGEKIKFKFKPDPYKEKGLFYQASNTPLGLMGVPSHTFSTVQIDIDRYFNSVRDDMNTIDIDNMLETVKAIAYSSDSLVKGIFTPTRITNYKDDPSSPKNIKRAQNAQR</sequence>